<proteinExistence type="predicted"/>
<feature type="compositionally biased region" description="Basic and acidic residues" evidence="1">
    <location>
        <begin position="67"/>
        <end position="80"/>
    </location>
</feature>
<comment type="caution">
    <text evidence="2">The sequence shown here is derived from an EMBL/GenBank/DDBJ whole genome shotgun (WGS) entry which is preliminary data.</text>
</comment>
<sequence length="279" mass="31448">MAASMWKVMRTINMTRISVFPNVFNCRNCIKRHSSSQTLESRTENVISDKPNANNTELNPYTDLDTGETKTEEDVEPEPKKSFATLFRNSPFVQLGDLRDKVVIGIINSVVGDDLYIDFGGKFMCVCQRPSYKAEDYVRGKRVRLYLQSFEMASKFMGSNKAVTLLEADCTLLGLFDPMPREKLSTSQESQSTGQDGATEKSTGRDGATDRQKQVLRMEASDRMNFDVDDIFSAEQDEDVEEYYEVLTKLDKLQKINSDNVLFGNPSVQGDKSGGDEKK</sequence>
<evidence type="ECO:0000313" key="2">
    <source>
        <dbReference type="EMBL" id="KAH3897074.1"/>
    </source>
</evidence>
<dbReference type="PANTHER" id="PTHR13447">
    <property type="entry name" value="MITOCHONDRIAL 28S RIBOSOMAL PROTEIN S28"/>
    <property type="match status" value="1"/>
</dbReference>
<dbReference type="OrthoDB" id="6020229at2759"/>
<reference evidence="2" key="2">
    <citation type="submission" date="2020-11" db="EMBL/GenBank/DDBJ databases">
        <authorList>
            <person name="McCartney M.A."/>
            <person name="Auch B."/>
            <person name="Kono T."/>
            <person name="Mallez S."/>
            <person name="Becker A."/>
            <person name="Gohl D.M."/>
            <person name="Silverstein K.A.T."/>
            <person name="Koren S."/>
            <person name="Bechman K.B."/>
            <person name="Herman A."/>
            <person name="Abrahante J.E."/>
            <person name="Garbe J."/>
        </authorList>
    </citation>
    <scope>NUCLEOTIDE SEQUENCE</scope>
    <source>
        <strain evidence="2">Duluth1</strain>
        <tissue evidence="2">Whole animal</tissue>
    </source>
</reference>
<reference evidence="2" key="1">
    <citation type="journal article" date="2019" name="bioRxiv">
        <title>The Genome of the Zebra Mussel, Dreissena polymorpha: A Resource for Invasive Species Research.</title>
        <authorList>
            <person name="McCartney M.A."/>
            <person name="Auch B."/>
            <person name="Kono T."/>
            <person name="Mallez S."/>
            <person name="Zhang Y."/>
            <person name="Obille A."/>
            <person name="Becker A."/>
            <person name="Abrahante J.E."/>
            <person name="Garbe J."/>
            <person name="Badalamenti J.P."/>
            <person name="Herman A."/>
            <person name="Mangelson H."/>
            <person name="Liachko I."/>
            <person name="Sullivan S."/>
            <person name="Sone E.D."/>
            <person name="Koren S."/>
            <person name="Silverstein K.A.T."/>
            <person name="Beckman K.B."/>
            <person name="Gohl D.M."/>
        </authorList>
    </citation>
    <scope>NUCLEOTIDE SEQUENCE</scope>
    <source>
        <strain evidence="2">Duluth1</strain>
        <tissue evidence="2">Whole animal</tissue>
    </source>
</reference>
<evidence type="ECO:0000313" key="3">
    <source>
        <dbReference type="Proteomes" id="UP000828390"/>
    </source>
</evidence>
<accession>A0A9D4S905</accession>
<dbReference type="InterPro" id="IPR019375">
    <property type="entry name" value="Ribosomal_bS1m"/>
</dbReference>
<name>A0A9D4S905_DREPO</name>
<feature type="compositionally biased region" description="Polar residues" evidence="1">
    <location>
        <begin position="185"/>
        <end position="196"/>
    </location>
</feature>
<dbReference type="PANTHER" id="PTHR13447:SF2">
    <property type="entry name" value="SMALL RIBOSOMAL SUBUNIT PROTEIN BS1M"/>
    <property type="match status" value="1"/>
</dbReference>
<dbReference type="AlphaFoldDB" id="A0A9D4S905"/>
<dbReference type="EMBL" id="JAIWYP010000001">
    <property type="protein sequence ID" value="KAH3897074.1"/>
    <property type="molecule type" value="Genomic_DNA"/>
</dbReference>
<evidence type="ECO:0000256" key="1">
    <source>
        <dbReference type="SAM" id="MobiDB-lite"/>
    </source>
</evidence>
<feature type="compositionally biased region" description="Polar residues" evidence="1">
    <location>
        <begin position="260"/>
        <end position="270"/>
    </location>
</feature>
<dbReference type="Pfam" id="PF10246">
    <property type="entry name" value="MRP-S35"/>
    <property type="match status" value="1"/>
</dbReference>
<organism evidence="2 3">
    <name type="scientific">Dreissena polymorpha</name>
    <name type="common">Zebra mussel</name>
    <name type="synonym">Mytilus polymorpha</name>
    <dbReference type="NCBI Taxonomy" id="45954"/>
    <lineage>
        <taxon>Eukaryota</taxon>
        <taxon>Metazoa</taxon>
        <taxon>Spiralia</taxon>
        <taxon>Lophotrochozoa</taxon>
        <taxon>Mollusca</taxon>
        <taxon>Bivalvia</taxon>
        <taxon>Autobranchia</taxon>
        <taxon>Heteroconchia</taxon>
        <taxon>Euheterodonta</taxon>
        <taxon>Imparidentia</taxon>
        <taxon>Neoheterodontei</taxon>
        <taxon>Myida</taxon>
        <taxon>Dreissenoidea</taxon>
        <taxon>Dreissenidae</taxon>
        <taxon>Dreissena</taxon>
    </lineage>
</organism>
<gene>
    <name evidence="2" type="ORF">DPMN_021258</name>
</gene>
<feature type="compositionally biased region" description="Polar residues" evidence="1">
    <location>
        <begin position="40"/>
        <end position="59"/>
    </location>
</feature>
<keyword evidence="3" id="KW-1185">Reference proteome</keyword>
<feature type="compositionally biased region" description="Basic and acidic residues" evidence="1">
    <location>
        <begin position="198"/>
        <end position="212"/>
    </location>
</feature>
<feature type="region of interest" description="Disordered" evidence="1">
    <location>
        <begin position="40"/>
        <end position="80"/>
    </location>
</feature>
<dbReference type="GO" id="GO:0005763">
    <property type="term" value="C:mitochondrial small ribosomal subunit"/>
    <property type="evidence" value="ECO:0007669"/>
    <property type="project" value="TreeGrafter"/>
</dbReference>
<feature type="region of interest" description="Disordered" evidence="1">
    <location>
        <begin position="183"/>
        <end position="212"/>
    </location>
</feature>
<protein>
    <recommendedName>
        <fullName evidence="4">28S ribosomal protein S28, mitochondrial</fullName>
    </recommendedName>
</protein>
<evidence type="ECO:0008006" key="4">
    <source>
        <dbReference type="Google" id="ProtNLM"/>
    </source>
</evidence>
<feature type="region of interest" description="Disordered" evidence="1">
    <location>
        <begin position="260"/>
        <end position="279"/>
    </location>
</feature>
<dbReference type="Proteomes" id="UP000828390">
    <property type="component" value="Unassembled WGS sequence"/>
</dbReference>